<dbReference type="RefSeq" id="WP_036707671.1">
    <property type="nucleotide sequence ID" value="NZ_JRKQ01000012.1"/>
</dbReference>
<reference evidence="1 2" key="2">
    <citation type="submission" date="2014-10" db="EMBL/GenBank/DDBJ databases">
        <title>Paracoccus sanguinis sp. nov., isolated from clinical specimens of New York State patients.</title>
        <authorList>
            <person name="Mingle L.A."/>
            <person name="Cole J.A."/>
            <person name="Lapierre P."/>
            <person name="Musser K.A."/>
        </authorList>
    </citation>
    <scope>NUCLEOTIDE SEQUENCE [LARGE SCALE GENOMIC DNA]</scope>
    <source>
        <strain evidence="1 2">5503</strain>
    </source>
</reference>
<dbReference type="Gene3D" id="3.10.129.10">
    <property type="entry name" value="Hotdog Thioesterase"/>
    <property type="match status" value="1"/>
</dbReference>
<dbReference type="EMBL" id="JRKQ01000012">
    <property type="protein sequence ID" value="KGJ23093.1"/>
    <property type="molecule type" value="Genomic_DNA"/>
</dbReference>
<protein>
    <submittedName>
        <fullName evidence="1">Thioesterase</fullName>
    </submittedName>
</protein>
<gene>
    <name evidence="1" type="ORF">IX56_04355</name>
</gene>
<name>A0A099GLX2_9RHOB</name>
<dbReference type="InterPro" id="IPR050563">
    <property type="entry name" value="4-hydroxybenzoyl-CoA_TE"/>
</dbReference>
<dbReference type="InterPro" id="IPR029069">
    <property type="entry name" value="HotDog_dom_sf"/>
</dbReference>
<evidence type="ECO:0000313" key="1">
    <source>
        <dbReference type="EMBL" id="KGJ23093.1"/>
    </source>
</evidence>
<dbReference type="Proteomes" id="UP000029858">
    <property type="component" value="Unassembled WGS sequence"/>
</dbReference>
<evidence type="ECO:0000313" key="2">
    <source>
        <dbReference type="Proteomes" id="UP000029858"/>
    </source>
</evidence>
<dbReference type="AlphaFoldDB" id="A0A099GLX2"/>
<dbReference type="SUPFAM" id="SSF54637">
    <property type="entry name" value="Thioesterase/thiol ester dehydrase-isomerase"/>
    <property type="match status" value="1"/>
</dbReference>
<dbReference type="GO" id="GO:0047617">
    <property type="term" value="F:fatty acyl-CoA hydrolase activity"/>
    <property type="evidence" value="ECO:0007669"/>
    <property type="project" value="TreeGrafter"/>
</dbReference>
<proteinExistence type="predicted"/>
<organism evidence="1 2">
    <name type="scientific">Paracoccus sanguinis</name>
    <dbReference type="NCBI Taxonomy" id="1545044"/>
    <lineage>
        <taxon>Bacteria</taxon>
        <taxon>Pseudomonadati</taxon>
        <taxon>Pseudomonadota</taxon>
        <taxon>Alphaproteobacteria</taxon>
        <taxon>Rhodobacterales</taxon>
        <taxon>Paracoccaceae</taxon>
        <taxon>Paracoccus</taxon>
    </lineage>
</organism>
<dbReference type="Pfam" id="PF13279">
    <property type="entry name" value="4HBT_2"/>
    <property type="match status" value="1"/>
</dbReference>
<dbReference type="PANTHER" id="PTHR31793">
    <property type="entry name" value="4-HYDROXYBENZOYL-COA THIOESTERASE FAMILY MEMBER"/>
    <property type="match status" value="1"/>
</dbReference>
<sequence>MVYRRAIPVEFGHCDPAGIVFYPRYLEFTNSVIEQFFAEAVGHSFRRIVMEEGAGVPTRHLEADYRAPSRLGDVLDFTLRVARLGRSSVTFTIEGGADGAVRFVATPTLVWVAPGGQPAPWPEAIRTRLAAYHQPDNRGAEQKEPAHDP</sequence>
<accession>A0A099GLX2</accession>
<comment type="caution">
    <text evidence="1">The sequence shown here is derived from an EMBL/GenBank/DDBJ whole genome shotgun (WGS) entry which is preliminary data.</text>
</comment>
<reference evidence="1 2" key="1">
    <citation type="submission" date="2014-09" db="EMBL/GenBank/DDBJ databases">
        <authorList>
            <person name="McGinnis J.M."/>
            <person name="Wolfgang W.J."/>
        </authorList>
    </citation>
    <scope>NUCLEOTIDE SEQUENCE [LARGE SCALE GENOMIC DNA]</scope>
    <source>
        <strain evidence="1 2">5503</strain>
    </source>
</reference>
<dbReference type="CDD" id="cd00586">
    <property type="entry name" value="4HBT"/>
    <property type="match status" value="1"/>
</dbReference>
<dbReference type="PANTHER" id="PTHR31793:SF24">
    <property type="entry name" value="LONG-CHAIN ACYL-COA THIOESTERASE FADM"/>
    <property type="match status" value="1"/>
</dbReference>